<proteinExistence type="predicted"/>
<reference evidence="2 3" key="1">
    <citation type="submission" date="2019-02" db="EMBL/GenBank/DDBJ databases">
        <title>Planctomycetal bacteria perform biofilm scaping via a novel small molecule.</title>
        <authorList>
            <person name="Jeske O."/>
            <person name="Boedeker C."/>
            <person name="Wiegand S."/>
            <person name="Breitling P."/>
            <person name="Kallscheuer N."/>
            <person name="Jogler M."/>
            <person name="Rohde M."/>
            <person name="Petersen J."/>
            <person name="Medema M.H."/>
            <person name="Surup F."/>
            <person name="Jogler C."/>
        </authorList>
    </citation>
    <scope>NUCLEOTIDE SEQUENCE [LARGE SCALE GENOMIC DNA]</scope>
    <source>
        <strain evidence="2 3">Mal15</strain>
    </source>
</reference>
<protein>
    <recommendedName>
        <fullName evidence="4">Pyrrolo-quinoline quinone</fullName>
    </recommendedName>
</protein>
<evidence type="ECO:0008006" key="4">
    <source>
        <dbReference type="Google" id="ProtNLM"/>
    </source>
</evidence>
<dbReference type="EMBL" id="CP036264">
    <property type="protein sequence ID" value="QEF98319.1"/>
    <property type="molecule type" value="Genomic_DNA"/>
</dbReference>
<sequence precursor="true">MPRSLIAAICLFAATNQLPAADWPAFLGPEGAARSSDVVPTTWSNSENLAWKVDLPGTGSSSPIIIGDHLYVVTRRSGTIIFKPGDSFGPLARNVIEDDETVSQTIHEPDHRM</sequence>
<evidence type="ECO:0000256" key="1">
    <source>
        <dbReference type="SAM" id="SignalP"/>
    </source>
</evidence>
<feature type="signal peptide" evidence="1">
    <location>
        <begin position="1"/>
        <end position="20"/>
    </location>
</feature>
<evidence type="ECO:0000313" key="3">
    <source>
        <dbReference type="Proteomes" id="UP000321353"/>
    </source>
</evidence>
<dbReference type="AlphaFoldDB" id="A0A5B9MCS4"/>
<evidence type="ECO:0000313" key="2">
    <source>
        <dbReference type="EMBL" id="QEF98319.1"/>
    </source>
</evidence>
<dbReference type="PANTHER" id="PTHR34512">
    <property type="entry name" value="CELL SURFACE PROTEIN"/>
    <property type="match status" value="1"/>
</dbReference>
<gene>
    <name evidence="2" type="ORF">Mal15_23710</name>
</gene>
<dbReference type="RefSeq" id="WP_199773846.1">
    <property type="nucleotide sequence ID" value="NZ_CP036264.1"/>
</dbReference>
<keyword evidence="1" id="KW-0732">Signal</keyword>
<name>A0A5B9MCS4_9BACT</name>
<dbReference type="KEGG" id="smam:Mal15_23710"/>
<keyword evidence="3" id="KW-1185">Reference proteome</keyword>
<feature type="chain" id="PRO_5023068336" description="Pyrrolo-quinoline quinone" evidence="1">
    <location>
        <begin position="21"/>
        <end position="113"/>
    </location>
</feature>
<dbReference type="SUPFAM" id="SSF50998">
    <property type="entry name" value="Quinoprotein alcohol dehydrogenase-like"/>
    <property type="match status" value="1"/>
</dbReference>
<accession>A0A5B9MCS4</accession>
<dbReference type="PANTHER" id="PTHR34512:SF30">
    <property type="entry name" value="OUTER MEMBRANE PROTEIN ASSEMBLY FACTOR BAMB"/>
    <property type="match status" value="1"/>
</dbReference>
<organism evidence="2 3">
    <name type="scientific">Stieleria maiorica</name>
    <dbReference type="NCBI Taxonomy" id="2795974"/>
    <lineage>
        <taxon>Bacteria</taxon>
        <taxon>Pseudomonadati</taxon>
        <taxon>Planctomycetota</taxon>
        <taxon>Planctomycetia</taxon>
        <taxon>Pirellulales</taxon>
        <taxon>Pirellulaceae</taxon>
        <taxon>Stieleria</taxon>
    </lineage>
</organism>
<dbReference type="Proteomes" id="UP000321353">
    <property type="component" value="Chromosome"/>
</dbReference>
<dbReference type="InterPro" id="IPR011047">
    <property type="entry name" value="Quinoprotein_ADH-like_sf"/>
</dbReference>